<dbReference type="EMBL" id="RCZC01000002">
    <property type="protein sequence ID" value="TPG54672.1"/>
    <property type="molecule type" value="Genomic_DNA"/>
</dbReference>
<proteinExistence type="predicted"/>
<evidence type="ECO:0000256" key="1">
    <source>
        <dbReference type="ARBA" id="ARBA00023015"/>
    </source>
</evidence>
<dbReference type="InterPro" id="IPR001647">
    <property type="entry name" value="HTH_TetR"/>
</dbReference>
<dbReference type="InterPro" id="IPR036271">
    <property type="entry name" value="Tet_transcr_reg_TetR-rel_C_sf"/>
</dbReference>
<accession>A0A502FZF8</accession>
<organism evidence="6 7">
    <name type="scientific">Sphingomonas glacialis</name>
    <dbReference type="NCBI Taxonomy" id="658225"/>
    <lineage>
        <taxon>Bacteria</taxon>
        <taxon>Pseudomonadati</taxon>
        <taxon>Pseudomonadota</taxon>
        <taxon>Alphaproteobacteria</taxon>
        <taxon>Sphingomonadales</taxon>
        <taxon>Sphingomonadaceae</taxon>
        <taxon>Sphingomonas</taxon>
    </lineage>
</organism>
<evidence type="ECO:0000313" key="7">
    <source>
        <dbReference type="Proteomes" id="UP000319931"/>
    </source>
</evidence>
<feature type="domain" description="HTH tetR-type" evidence="5">
    <location>
        <begin position="18"/>
        <end position="78"/>
    </location>
</feature>
<dbReference type="GO" id="GO:0000976">
    <property type="term" value="F:transcription cis-regulatory region binding"/>
    <property type="evidence" value="ECO:0007669"/>
    <property type="project" value="TreeGrafter"/>
</dbReference>
<keyword evidence="3" id="KW-0804">Transcription</keyword>
<dbReference type="PRINTS" id="PR00455">
    <property type="entry name" value="HTHTETR"/>
</dbReference>
<dbReference type="SUPFAM" id="SSF46689">
    <property type="entry name" value="Homeodomain-like"/>
    <property type="match status" value="1"/>
</dbReference>
<reference evidence="6 7" key="1">
    <citation type="journal article" date="2019" name="Environ. Microbiol.">
        <title>Species interactions and distinct microbial communities in high Arctic permafrost affected cryosols are associated with the CH4 and CO2 gas fluxes.</title>
        <authorList>
            <person name="Altshuler I."/>
            <person name="Hamel J."/>
            <person name="Turney S."/>
            <person name="Magnuson E."/>
            <person name="Levesque R."/>
            <person name="Greer C."/>
            <person name="Whyte L.G."/>
        </authorList>
    </citation>
    <scope>NUCLEOTIDE SEQUENCE [LARGE SCALE GENOMIC DNA]</scope>
    <source>
        <strain evidence="6 7">E6.1</strain>
    </source>
</reference>
<feature type="DNA-binding region" description="H-T-H motif" evidence="4">
    <location>
        <begin position="41"/>
        <end position="60"/>
    </location>
</feature>
<name>A0A502FZF8_9SPHN</name>
<evidence type="ECO:0000259" key="5">
    <source>
        <dbReference type="PROSITE" id="PS50977"/>
    </source>
</evidence>
<dbReference type="FunFam" id="1.10.10.60:FF:000141">
    <property type="entry name" value="TetR family transcriptional regulator"/>
    <property type="match status" value="1"/>
</dbReference>
<gene>
    <name evidence="6" type="ORF">EAH76_08580</name>
</gene>
<keyword evidence="7" id="KW-1185">Reference proteome</keyword>
<dbReference type="Gene3D" id="1.10.10.60">
    <property type="entry name" value="Homeodomain-like"/>
    <property type="match status" value="1"/>
</dbReference>
<dbReference type="GO" id="GO:0003700">
    <property type="term" value="F:DNA-binding transcription factor activity"/>
    <property type="evidence" value="ECO:0007669"/>
    <property type="project" value="TreeGrafter"/>
</dbReference>
<dbReference type="PANTHER" id="PTHR30055:SF119">
    <property type="entry name" value="NALC"/>
    <property type="match status" value="1"/>
</dbReference>
<dbReference type="SUPFAM" id="SSF48498">
    <property type="entry name" value="Tetracyclin repressor-like, C-terminal domain"/>
    <property type="match status" value="1"/>
</dbReference>
<comment type="caution">
    <text evidence="6">The sequence shown here is derived from an EMBL/GenBank/DDBJ whole genome shotgun (WGS) entry which is preliminary data.</text>
</comment>
<dbReference type="Pfam" id="PF00440">
    <property type="entry name" value="TetR_N"/>
    <property type="match status" value="1"/>
</dbReference>
<dbReference type="RefSeq" id="WP_140849823.1">
    <property type="nucleotide sequence ID" value="NZ_RCZC01000002.1"/>
</dbReference>
<dbReference type="InterPro" id="IPR039536">
    <property type="entry name" value="TetR_C_Proteobacteria"/>
</dbReference>
<dbReference type="Gene3D" id="1.10.357.10">
    <property type="entry name" value="Tetracycline Repressor, domain 2"/>
    <property type="match status" value="1"/>
</dbReference>
<dbReference type="OrthoDB" id="9816431at2"/>
<evidence type="ECO:0000313" key="6">
    <source>
        <dbReference type="EMBL" id="TPG54672.1"/>
    </source>
</evidence>
<evidence type="ECO:0000256" key="2">
    <source>
        <dbReference type="ARBA" id="ARBA00023125"/>
    </source>
</evidence>
<dbReference type="InterPro" id="IPR009057">
    <property type="entry name" value="Homeodomain-like_sf"/>
</dbReference>
<evidence type="ECO:0000256" key="4">
    <source>
        <dbReference type="PROSITE-ProRule" id="PRU00335"/>
    </source>
</evidence>
<dbReference type="InterPro" id="IPR050109">
    <property type="entry name" value="HTH-type_TetR-like_transc_reg"/>
</dbReference>
<dbReference type="PROSITE" id="PS50977">
    <property type="entry name" value="HTH_TETR_2"/>
    <property type="match status" value="1"/>
</dbReference>
<sequence>MSIEPNTAPLGKREARKQDRRQAIVAAARRSFLEDGYAATSMSGLLSELGGSKATLWSYFRSKEELFAAVIEDVTSEFRAELEGGLLASADLETTLFSFCRRFIQKTAQPDAVAAWRLIAGESGRFPELGAIFYERAAMRVEQALAGYLRGQISAGCLRDEDPVDMAQMLLGLCTTQHNRRLWGISPDAPDTTERDARRFTGYFLRLFATSAG</sequence>
<dbReference type="PANTHER" id="PTHR30055">
    <property type="entry name" value="HTH-TYPE TRANSCRIPTIONAL REGULATOR RUTR"/>
    <property type="match status" value="1"/>
</dbReference>
<evidence type="ECO:0000256" key="3">
    <source>
        <dbReference type="ARBA" id="ARBA00023163"/>
    </source>
</evidence>
<keyword evidence="1" id="KW-0805">Transcription regulation</keyword>
<dbReference type="AlphaFoldDB" id="A0A502FZF8"/>
<protein>
    <submittedName>
        <fullName evidence="6">TetR/AcrR family transcriptional regulator</fullName>
    </submittedName>
</protein>
<dbReference type="Pfam" id="PF14246">
    <property type="entry name" value="TetR_C_7"/>
    <property type="match status" value="1"/>
</dbReference>
<dbReference type="Proteomes" id="UP000319931">
    <property type="component" value="Unassembled WGS sequence"/>
</dbReference>
<keyword evidence="2 4" id="KW-0238">DNA-binding</keyword>